<dbReference type="InterPro" id="IPR017451">
    <property type="entry name" value="F-box-assoc_interact_dom"/>
</dbReference>
<evidence type="ECO:0000259" key="1">
    <source>
        <dbReference type="PROSITE" id="PS50181"/>
    </source>
</evidence>
<dbReference type="SUPFAM" id="SSF81383">
    <property type="entry name" value="F-box domain"/>
    <property type="match status" value="1"/>
</dbReference>
<sequence length="652" mass="74286">MANSRDGDFPGLPEELICQILIWVAVKSLMRFTSVCKLWLSIILNPLFARAFQGGSKGLLLVHRTGSIPHFGSSDFFLINFPEGDAPTNISFLYTMDFGPLVMSSLVNCFVCLYKGDWESYLFNIATRKMICLPDSRLHGCSRCIYHLGFDPSSQIYKVLKTCYSSRKGRMRTEILTMKARSSWRRIDSPPGEKCIFSGLCRNGVLYWTHTDGSPEPSRLLCFDVAQEKFRFISHPKKSYFHLLLFGPNLGLASSSRLRDSSQETLMFYNDDNQQIGSGSSGQSSGSWRQHVFRLPKSTGEREFSPAGVLPNGKAIYVDENSWNWEFPVPFYLSDLNKGELEKRFISDCSPRITEFERVERWASRGGFKGLLLSNLRYPLTPSHPSIDFFYLNYLEDEVTTNIIHHYSIPTEGKMKSTQLMNGLICLYFGKYSWVYNITTREKMSLPVSVNEDYRAVYHLGFDPSNKVYKLLKTNDDLQVDQSGYLVRKTVRSEILTLGVDSSWRSIDPAPWVILIAGSCIEGVLYWNDTKINHIGNQLICFDLAREEFRVTPHPQILGLSLFLFGPNLALATHDYLPDSIQTTMLFYNDDNNRHIGNGESGNISSSRRAWQEHVVNLPKEEDSEETYALYDPNGVLQKAKWPSIKGLMLSC</sequence>
<reference evidence="2" key="1">
    <citation type="submission" date="2023-03" db="EMBL/GenBank/DDBJ databases">
        <authorList>
            <person name="Julca I."/>
        </authorList>
    </citation>
    <scope>NUCLEOTIDE SEQUENCE</scope>
</reference>
<organism evidence="2 3">
    <name type="scientific">Oldenlandia corymbosa var. corymbosa</name>
    <dbReference type="NCBI Taxonomy" id="529605"/>
    <lineage>
        <taxon>Eukaryota</taxon>
        <taxon>Viridiplantae</taxon>
        <taxon>Streptophyta</taxon>
        <taxon>Embryophyta</taxon>
        <taxon>Tracheophyta</taxon>
        <taxon>Spermatophyta</taxon>
        <taxon>Magnoliopsida</taxon>
        <taxon>eudicotyledons</taxon>
        <taxon>Gunneridae</taxon>
        <taxon>Pentapetalae</taxon>
        <taxon>asterids</taxon>
        <taxon>lamiids</taxon>
        <taxon>Gentianales</taxon>
        <taxon>Rubiaceae</taxon>
        <taxon>Rubioideae</taxon>
        <taxon>Spermacoceae</taxon>
        <taxon>Hedyotis-Oldenlandia complex</taxon>
        <taxon>Oldenlandia</taxon>
    </lineage>
</organism>
<dbReference type="PANTHER" id="PTHR31111:SF138">
    <property type="entry name" value="F-BOX ASSOCIATED DOMAIN-CONTAINING PROTEIN"/>
    <property type="match status" value="1"/>
</dbReference>
<dbReference type="PROSITE" id="PS50181">
    <property type="entry name" value="FBOX"/>
    <property type="match status" value="1"/>
</dbReference>
<dbReference type="InterPro" id="IPR013187">
    <property type="entry name" value="F-box-assoc_dom_typ3"/>
</dbReference>
<dbReference type="Gene3D" id="1.20.1280.50">
    <property type="match status" value="1"/>
</dbReference>
<dbReference type="AlphaFoldDB" id="A0AAV1DFH2"/>
<dbReference type="InterPro" id="IPR036047">
    <property type="entry name" value="F-box-like_dom_sf"/>
</dbReference>
<dbReference type="InterPro" id="IPR001810">
    <property type="entry name" value="F-box_dom"/>
</dbReference>
<keyword evidence="3" id="KW-1185">Reference proteome</keyword>
<dbReference type="EMBL" id="OX459122">
    <property type="protein sequence ID" value="CAI9105750.1"/>
    <property type="molecule type" value="Genomic_DNA"/>
</dbReference>
<dbReference type="PANTHER" id="PTHR31111">
    <property type="entry name" value="BNAA05G37150D PROTEIN-RELATED"/>
    <property type="match status" value="1"/>
</dbReference>
<dbReference type="SMART" id="SM00256">
    <property type="entry name" value="FBOX"/>
    <property type="match status" value="1"/>
</dbReference>
<feature type="domain" description="F-box" evidence="1">
    <location>
        <begin position="6"/>
        <end position="51"/>
    </location>
</feature>
<name>A0AAV1DFH2_OLDCO</name>
<proteinExistence type="predicted"/>
<accession>A0AAV1DFH2</accession>
<dbReference type="NCBIfam" id="TIGR01640">
    <property type="entry name" value="F_box_assoc_1"/>
    <property type="match status" value="2"/>
</dbReference>
<evidence type="ECO:0000313" key="3">
    <source>
        <dbReference type="Proteomes" id="UP001161247"/>
    </source>
</evidence>
<evidence type="ECO:0000313" key="2">
    <source>
        <dbReference type="EMBL" id="CAI9105750.1"/>
    </source>
</evidence>
<dbReference type="Pfam" id="PF08268">
    <property type="entry name" value="FBA_3"/>
    <property type="match status" value="2"/>
</dbReference>
<protein>
    <submittedName>
        <fullName evidence="2">OLC1v1004751C1</fullName>
    </submittedName>
</protein>
<dbReference type="Pfam" id="PF00646">
    <property type="entry name" value="F-box"/>
    <property type="match status" value="1"/>
</dbReference>
<dbReference type="Proteomes" id="UP001161247">
    <property type="component" value="Chromosome 5"/>
</dbReference>
<gene>
    <name evidence="2" type="ORF">OLC1_LOCUS14378</name>
</gene>